<dbReference type="EMBL" id="QGKY02002305">
    <property type="protein sequence ID" value="KAF2534549.1"/>
    <property type="molecule type" value="Genomic_DNA"/>
</dbReference>
<gene>
    <name evidence="1" type="ORF">F2Q70_00029136</name>
</gene>
<proteinExistence type="predicted"/>
<evidence type="ECO:0000313" key="1">
    <source>
        <dbReference type="EMBL" id="KAF2534549.1"/>
    </source>
</evidence>
<comment type="caution">
    <text evidence="1">The sequence shown here is derived from an EMBL/GenBank/DDBJ whole genome shotgun (WGS) entry which is preliminary data.</text>
</comment>
<reference evidence="1" key="1">
    <citation type="submission" date="2019-12" db="EMBL/GenBank/DDBJ databases">
        <title>Genome sequencing and annotation of Brassica cretica.</title>
        <authorList>
            <person name="Studholme D.J."/>
            <person name="Sarris P.F."/>
        </authorList>
    </citation>
    <scope>NUCLEOTIDE SEQUENCE</scope>
    <source>
        <strain evidence="1">PFS-102/07</strain>
        <tissue evidence="1">Leaf</tissue>
    </source>
</reference>
<accession>A0A8S9FN35</accession>
<name>A0A8S9FN35_BRACR</name>
<sequence length="97" mass="11151">MSKARSVRYTVIMAIDVYDTWEINTLPVDHEVALKTEVWASITLHPTSVASEVNKSWNKMKLMFMCLQALDVNGWWVSYTFSAYAEVTNITMVKLVM</sequence>
<dbReference type="AlphaFoldDB" id="A0A8S9FN35"/>
<protein>
    <submittedName>
        <fullName evidence="1">Uncharacterized protein</fullName>
    </submittedName>
</protein>
<organism evidence="1">
    <name type="scientific">Brassica cretica</name>
    <name type="common">Mustard</name>
    <dbReference type="NCBI Taxonomy" id="69181"/>
    <lineage>
        <taxon>Eukaryota</taxon>
        <taxon>Viridiplantae</taxon>
        <taxon>Streptophyta</taxon>
        <taxon>Embryophyta</taxon>
        <taxon>Tracheophyta</taxon>
        <taxon>Spermatophyta</taxon>
        <taxon>Magnoliopsida</taxon>
        <taxon>eudicotyledons</taxon>
        <taxon>Gunneridae</taxon>
        <taxon>Pentapetalae</taxon>
        <taxon>rosids</taxon>
        <taxon>malvids</taxon>
        <taxon>Brassicales</taxon>
        <taxon>Brassicaceae</taxon>
        <taxon>Brassiceae</taxon>
        <taxon>Brassica</taxon>
    </lineage>
</organism>